<name>A0A0E9PYL7_ANGAN</name>
<sequence>MFPSYVCLLVKSHYHTNQLFLRWY</sequence>
<proteinExistence type="predicted"/>
<organism evidence="1">
    <name type="scientific">Anguilla anguilla</name>
    <name type="common">European freshwater eel</name>
    <name type="synonym">Muraena anguilla</name>
    <dbReference type="NCBI Taxonomy" id="7936"/>
    <lineage>
        <taxon>Eukaryota</taxon>
        <taxon>Metazoa</taxon>
        <taxon>Chordata</taxon>
        <taxon>Craniata</taxon>
        <taxon>Vertebrata</taxon>
        <taxon>Euteleostomi</taxon>
        <taxon>Actinopterygii</taxon>
        <taxon>Neopterygii</taxon>
        <taxon>Teleostei</taxon>
        <taxon>Anguilliformes</taxon>
        <taxon>Anguillidae</taxon>
        <taxon>Anguilla</taxon>
    </lineage>
</organism>
<dbReference type="AlphaFoldDB" id="A0A0E9PYL7"/>
<reference evidence="1" key="2">
    <citation type="journal article" date="2015" name="Fish Shellfish Immunol.">
        <title>Early steps in the European eel (Anguilla anguilla)-Vibrio vulnificus interaction in the gills: Role of the RtxA13 toxin.</title>
        <authorList>
            <person name="Callol A."/>
            <person name="Pajuelo D."/>
            <person name="Ebbesson L."/>
            <person name="Teles M."/>
            <person name="MacKenzie S."/>
            <person name="Amaro C."/>
        </authorList>
    </citation>
    <scope>NUCLEOTIDE SEQUENCE</scope>
</reference>
<protein>
    <submittedName>
        <fullName evidence="1">Uncharacterized protein</fullName>
    </submittedName>
</protein>
<dbReference type="EMBL" id="GBXM01081617">
    <property type="protein sequence ID" value="JAH26960.1"/>
    <property type="molecule type" value="Transcribed_RNA"/>
</dbReference>
<evidence type="ECO:0000313" key="1">
    <source>
        <dbReference type="EMBL" id="JAH08958.1"/>
    </source>
</evidence>
<accession>A0A0E9PYL7</accession>
<reference evidence="1" key="1">
    <citation type="submission" date="2014-11" db="EMBL/GenBank/DDBJ databases">
        <authorList>
            <person name="Amaro Gonzalez C."/>
        </authorList>
    </citation>
    <scope>NUCLEOTIDE SEQUENCE</scope>
</reference>
<dbReference type="EMBL" id="GBXM01086772">
    <property type="protein sequence ID" value="JAH21805.1"/>
    <property type="molecule type" value="Transcribed_RNA"/>
</dbReference>
<dbReference type="EMBL" id="GBXM01099619">
    <property type="protein sequence ID" value="JAH08958.1"/>
    <property type="molecule type" value="Transcribed_RNA"/>
</dbReference>